<proteinExistence type="predicted"/>
<keyword evidence="3" id="KW-1185">Reference proteome</keyword>
<gene>
    <name evidence="2" type="ORF">EEL30_14825</name>
</gene>
<keyword evidence="1" id="KW-0963">Cytoplasm</keyword>
<name>A0A502IQ23_BRELA</name>
<dbReference type="InterPro" id="IPR016979">
    <property type="entry name" value="DUF2129"/>
</dbReference>
<evidence type="ECO:0000256" key="1">
    <source>
        <dbReference type="ARBA" id="ARBA00022490"/>
    </source>
</evidence>
<dbReference type="Proteomes" id="UP000319432">
    <property type="component" value="Chromosome"/>
</dbReference>
<reference evidence="2 3" key="1">
    <citation type="submission" date="2018-11" db="EMBL/GenBank/DDBJ databases">
        <title>Phylogenetic determinants of toxin gene distribution in genomes of Brevibacillus laterosporus.</title>
        <authorList>
            <person name="Glare T.R."/>
            <person name="Durrant A."/>
            <person name="Berry C."/>
            <person name="Palma L."/>
            <person name="Ormskirk M."/>
            <person name="Cox M.O."/>
        </authorList>
    </citation>
    <scope>NUCLEOTIDE SEQUENCE [LARGE SCALE GENOMIC DNA]</scope>
    <source>
        <strain evidence="2 3">1821L</strain>
    </source>
</reference>
<organism evidence="2 3">
    <name type="scientific">Brevibacillus laterosporus</name>
    <name type="common">Bacillus laterosporus</name>
    <dbReference type="NCBI Taxonomy" id="1465"/>
    <lineage>
        <taxon>Bacteria</taxon>
        <taxon>Bacillati</taxon>
        <taxon>Bacillota</taxon>
        <taxon>Bacilli</taxon>
        <taxon>Bacillales</taxon>
        <taxon>Paenibacillaceae</taxon>
        <taxon>Brevibacillus</taxon>
    </lineage>
</organism>
<dbReference type="Pfam" id="PF09902">
    <property type="entry name" value="DUF2129"/>
    <property type="match status" value="1"/>
</dbReference>
<dbReference type="OrthoDB" id="2990788at2"/>
<dbReference type="EMBL" id="CP033464">
    <property type="protein sequence ID" value="QDX93449.1"/>
    <property type="molecule type" value="Genomic_DNA"/>
</dbReference>
<accession>A0A502IQ23</accession>
<dbReference type="AlphaFoldDB" id="A0A502IQ23"/>
<evidence type="ECO:0000313" key="2">
    <source>
        <dbReference type="EMBL" id="QDX93449.1"/>
    </source>
</evidence>
<protein>
    <submittedName>
        <fullName evidence="2">DUF2129 domain-containing protein</fullName>
    </submittedName>
</protein>
<evidence type="ECO:0000313" key="3">
    <source>
        <dbReference type="Proteomes" id="UP000319432"/>
    </source>
</evidence>
<sequence length="123" mass="14321">MRLKRLGVAVWIKNPRVAKNLRKFGTIHYVSKRLNYVSMYVDADEIEQVIPQLERLHFVLKVERSHRHEIPTEYNNSKPDKAKEFDYQLEKNQLMALAESLISDPSSVGRTEQQASRSVPVQS</sequence>